<accession>A0A7V0XFF6</accession>
<protein>
    <recommendedName>
        <fullName evidence="4 7">dTDP-glucose 4,6-dehydratase</fullName>
        <ecNumber evidence="4 7">4.2.1.46</ecNumber>
    </recommendedName>
</protein>
<comment type="cofactor">
    <cofactor evidence="2 7">
        <name>NAD(+)</name>
        <dbReference type="ChEBI" id="CHEBI:57540"/>
    </cofactor>
</comment>
<keyword evidence="5" id="KW-0520">NAD</keyword>
<evidence type="ECO:0000256" key="6">
    <source>
        <dbReference type="ARBA" id="ARBA00023239"/>
    </source>
</evidence>
<evidence type="ECO:0000313" key="9">
    <source>
        <dbReference type="EMBL" id="HDR00073.1"/>
    </source>
</evidence>
<proteinExistence type="inferred from homology"/>
<evidence type="ECO:0000256" key="7">
    <source>
        <dbReference type="RuleBase" id="RU004473"/>
    </source>
</evidence>
<evidence type="ECO:0000256" key="4">
    <source>
        <dbReference type="ARBA" id="ARBA00011990"/>
    </source>
</evidence>
<dbReference type="NCBIfam" id="TIGR01181">
    <property type="entry name" value="dTDP_gluc_dehyt"/>
    <property type="match status" value="1"/>
</dbReference>
<comment type="similarity">
    <text evidence="3 7">Belongs to the NAD(P)-dependent epimerase/dehydratase family. dTDP-glucose dehydratase subfamily.</text>
</comment>
<dbReference type="Pfam" id="PF16363">
    <property type="entry name" value="GDP_Man_Dehyd"/>
    <property type="match status" value="1"/>
</dbReference>
<sequence length="342" mass="37675">MRLLVTGGCGFIGSNFIRRRLTGTDDSIVNLDALTYAANPGNLADIAGGDRYRFVEGRVEDAVAVNAALTGVDAAVHFAAESHVDRSIADAAPFITTNVLGTQVLLDGVRHAGVARFVHVSTDEVYGALGAEGVFTESTPFRPRSPYAASKAAGDMLAQAAYETWHLPVSIVRPSNNYGPYQFPEKFIPVMVTNLVEGRKIPIYGRGENVRDWLYVEDCCQAIDLVLERGRPGEAYNVGGASERRNIEVARMVIGEMGRGEESIEYVPDRPGHDFRYALDNAKISRELGWKPATRFEDGLNRTVAWYREHPEWWRPLLARLDRAAQGFWTGHDRPGGKRAAP</sequence>
<gene>
    <name evidence="9" type="primary">rfbB</name>
    <name evidence="9" type="ORF">ENN51_07315</name>
</gene>
<dbReference type="Gene3D" id="3.40.50.720">
    <property type="entry name" value="NAD(P)-binding Rossmann-like Domain"/>
    <property type="match status" value="1"/>
</dbReference>
<evidence type="ECO:0000259" key="8">
    <source>
        <dbReference type="Pfam" id="PF16363"/>
    </source>
</evidence>
<evidence type="ECO:0000256" key="1">
    <source>
        <dbReference type="ARBA" id="ARBA00001539"/>
    </source>
</evidence>
<dbReference type="Proteomes" id="UP000885672">
    <property type="component" value="Unassembled WGS sequence"/>
</dbReference>
<dbReference type="EMBL" id="DSBX01000272">
    <property type="protein sequence ID" value="HDR00073.1"/>
    <property type="molecule type" value="Genomic_DNA"/>
</dbReference>
<dbReference type="InterPro" id="IPR016040">
    <property type="entry name" value="NAD(P)-bd_dom"/>
</dbReference>
<comment type="catalytic activity">
    <reaction evidence="1 7">
        <text>dTDP-alpha-D-glucose = dTDP-4-dehydro-6-deoxy-alpha-D-glucose + H2O</text>
        <dbReference type="Rhea" id="RHEA:17221"/>
        <dbReference type="ChEBI" id="CHEBI:15377"/>
        <dbReference type="ChEBI" id="CHEBI:57477"/>
        <dbReference type="ChEBI" id="CHEBI:57649"/>
        <dbReference type="EC" id="4.2.1.46"/>
    </reaction>
</comment>
<dbReference type="GO" id="GO:0009225">
    <property type="term" value="P:nucleotide-sugar metabolic process"/>
    <property type="evidence" value="ECO:0007669"/>
    <property type="project" value="InterPro"/>
</dbReference>
<evidence type="ECO:0000256" key="3">
    <source>
        <dbReference type="ARBA" id="ARBA00008178"/>
    </source>
</evidence>
<keyword evidence="6 7" id="KW-0456">Lyase</keyword>
<dbReference type="GO" id="GO:0008460">
    <property type="term" value="F:dTDP-glucose 4,6-dehydratase activity"/>
    <property type="evidence" value="ECO:0007669"/>
    <property type="project" value="UniProtKB-EC"/>
</dbReference>
<evidence type="ECO:0000256" key="5">
    <source>
        <dbReference type="ARBA" id="ARBA00023027"/>
    </source>
</evidence>
<feature type="domain" description="NAD(P)-binding" evidence="8">
    <location>
        <begin position="4"/>
        <end position="302"/>
    </location>
</feature>
<reference evidence="9" key="1">
    <citation type="journal article" date="2020" name="mSystems">
        <title>Genome- and Community-Level Interaction Insights into Carbon Utilization and Element Cycling Functions of Hydrothermarchaeota in Hydrothermal Sediment.</title>
        <authorList>
            <person name="Zhou Z."/>
            <person name="Liu Y."/>
            <person name="Xu W."/>
            <person name="Pan J."/>
            <person name="Luo Z.H."/>
            <person name="Li M."/>
        </authorList>
    </citation>
    <scope>NUCLEOTIDE SEQUENCE [LARGE SCALE GENOMIC DNA]</scope>
    <source>
        <strain evidence="9">SpSt-1182</strain>
    </source>
</reference>
<comment type="caution">
    <text evidence="9">The sequence shown here is derived from an EMBL/GenBank/DDBJ whole genome shotgun (WGS) entry which is preliminary data.</text>
</comment>
<dbReference type="EC" id="4.2.1.46" evidence="4 7"/>
<dbReference type="AlphaFoldDB" id="A0A7V0XFF6"/>
<dbReference type="InterPro" id="IPR005888">
    <property type="entry name" value="dTDP_Gluc_deHydtase"/>
</dbReference>
<dbReference type="InterPro" id="IPR036291">
    <property type="entry name" value="NAD(P)-bd_dom_sf"/>
</dbReference>
<name>A0A7V0XFF6_UNCW3</name>
<dbReference type="PANTHER" id="PTHR43000">
    <property type="entry name" value="DTDP-D-GLUCOSE 4,6-DEHYDRATASE-RELATED"/>
    <property type="match status" value="1"/>
</dbReference>
<evidence type="ECO:0000256" key="2">
    <source>
        <dbReference type="ARBA" id="ARBA00001911"/>
    </source>
</evidence>
<organism evidence="9">
    <name type="scientific">candidate division WOR-3 bacterium</name>
    <dbReference type="NCBI Taxonomy" id="2052148"/>
    <lineage>
        <taxon>Bacteria</taxon>
        <taxon>Bacteria division WOR-3</taxon>
    </lineage>
</organism>
<dbReference type="CDD" id="cd05246">
    <property type="entry name" value="dTDP_GD_SDR_e"/>
    <property type="match status" value="1"/>
</dbReference>
<dbReference type="SUPFAM" id="SSF51735">
    <property type="entry name" value="NAD(P)-binding Rossmann-fold domains"/>
    <property type="match status" value="1"/>
</dbReference>
<dbReference type="Gene3D" id="3.90.25.10">
    <property type="entry name" value="UDP-galactose 4-epimerase, domain 1"/>
    <property type="match status" value="1"/>
</dbReference>